<gene>
    <name evidence="1" type="ORF">KUCAC02_006964</name>
</gene>
<comment type="caution">
    <text evidence="1">The sequence shown here is derived from an EMBL/GenBank/DDBJ whole genome shotgun (WGS) entry which is preliminary data.</text>
</comment>
<keyword evidence="2" id="KW-1185">Reference proteome</keyword>
<evidence type="ECO:0000313" key="2">
    <source>
        <dbReference type="Proteomes" id="UP001057452"/>
    </source>
</evidence>
<organism evidence="1 2">
    <name type="scientific">Chaenocephalus aceratus</name>
    <name type="common">Blackfin icefish</name>
    <name type="synonym">Chaenichthys aceratus</name>
    <dbReference type="NCBI Taxonomy" id="36190"/>
    <lineage>
        <taxon>Eukaryota</taxon>
        <taxon>Metazoa</taxon>
        <taxon>Chordata</taxon>
        <taxon>Craniata</taxon>
        <taxon>Vertebrata</taxon>
        <taxon>Euteleostomi</taxon>
        <taxon>Actinopterygii</taxon>
        <taxon>Neopterygii</taxon>
        <taxon>Teleostei</taxon>
        <taxon>Neoteleostei</taxon>
        <taxon>Acanthomorphata</taxon>
        <taxon>Eupercaria</taxon>
        <taxon>Perciformes</taxon>
        <taxon>Notothenioidei</taxon>
        <taxon>Channichthyidae</taxon>
        <taxon>Chaenocephalus</taxon>
    </lineage>
</organism>
<sequence length="101" mass="11637">RKSLFSSQQYSRAHYGHVHPSIWRRFTEWPSRPHRGESHMTESGSLCVRREEKNAQIREREGGGAAVDHTYKTPHNSKLAARWRASDIHTTLRGTCGKLRG</sequence>
<evidence type="ECO:0000313" key="1">
    <source>
        <dbReference type="EMBL" id="KAI4803415.1"/>
    </source>
</evidence>
<dbReference type="EMBL" id="CM043807">
    <property type="protein sequence ID" value="KAI4803415.1"/>
    <property type="molecule type" value="Genomic_DNA"/>
</dbReference>
<feature type="non-terminal residue" evidence="1">
    <location>
        <position position="1"/>
    </location>
</feature>
<name>A0ACB9VTU9_CHAAC</name>
<dbReference type="Proteomes" id="UP001057452">
    <property type="component" value="Chromosome 23"/>
</dbReference>
<feature type="non-terminal residue" evidence="1">
    <location>
        <position position="101"/>
    </location>
</feature>
<proteinExistence type="predicted"/>
<protein>
    <submittedName>
        <fullName evidence="1">Uncharacterized protein</fullName>
    </submittedName>
</protein>
<reference evidence="1" key="1">
    <citation type="submission" date="2022-05" db="EMBL/GenBank/DDBJ databases">
        <title>Chromosome-level genome of Chaenocephalus aceratus.</title>
        <authorList>
            <person name="Park H."/>
        </authorList>
    </citation>
    <scope>NUCLEOTIDE SEQUENCE</scope>
    <source>
        <strain evidence="1">KU_202001</strain>
    </source>
</reference>
<accession>A0ACB9VTU9</accession>